<dbReference type="AlphaFoldDB" id="A0A9X1Y780"/>
<accession>A0A9X1Y780</accession>
<reference evidence="2" key="1">
    <citation type="submission" date="2022-04" db="EMBL/GenBank/DDBJ databases">
        <title>Roseomonas acroporae sp. nov., isolated from coral Acropora digitifera.</title>
        <authorList>
            <person name="Sun H."/>
        </authorList>
    </citation>
    <scope>NUCLEOTIDE SEQUENCE</scope>
    <source>
        <strain evidence="2">NAR14</strain>
    </source>
</reference>
<dbReference type="InterPro" id="IPR049240">
    <property type="entry name" value="DUF6875"/>
</dbReference>
<keyword evidence="3" id="KW-1185">Reference proteome</keyword>
<proteinExistence type="predicted"/>
<feature type="domain" description="DUF6875" evidence="1">
    <location>
        <begin position="44"/>
        <end position="206"/>
    </location>
</feature>
<dbReference type="EMBL" id="JALPRX010000038">
    <property type="protein sequence ID" value="MCK8784776.1"/>
    <property type="molecule type" value="Genomic_DNA"/>
</dbReference>
<organism evidence="2 3">
    <name type="scientific">Roseomonas acroporae</name>
    <dbReference type="NCBI Taxonomy" id="2937791"/>
    <lineage>
        <taxon>Bacteria</taxon>
        <taxon>Pseudomonadati</taxon>
        <taxon>Pseudomonadota</taxon>
        <taxon>Alphaproteobacteria</taxon>
        <taxon>Acetobacterales</taxon>
        <taxon>Roseomonadaceae</taxon>
        <taxon>Roseomonas</taxon>
    </lineage>
</organism>
<gene>
    <name evidence="2" type="ORF">M0638_10315</name>
</gene>
<evidence type="ECO:0000259" key="1">
    <source>
        <dbReference type="Pfam" id="PF21780"/>
    </source>
</evidence>
<sequence length="242" mass="25947">MNAGLLGPLRTPRAALDAIRLNEDPAQARELQALGEAANYVLSLTRPHPELGRSGSVCPYAAGGLQRQSILLTSLSLDTPDHDALAQVMHGVRNMVIEMGGTPEEAKLRAILVVLTGLDTSEAAPLVESVQRELKPFFVSVGLMIGEFFPGCAAPGLHNPDFRPLDTSFCGLAVRRMMANDVVFLLDQDCYVRSYLDEFGQDGAKRLARMLADGSCPPHRAEAIGQLLAERAGTSRLVAAEA</sequence>
<dbReference type="RefSeq" id="WP_248666897.1">
    <property type="nucleotide sequence ID" value="NZ_JALPRX010000038.1"/>
</dbReference>
<evidence type="ECO:0000313" key="3">
    <source>
        <dbReference type="Proteomes" id="UP001139516"/>
    </source>
</evidence>
<dbReference type="Proteomes" id="UP001139516">
    <property type="component" value="Unassembled WGS sequence"/>
</dbReference>
<evidence type="ECO:0000313" key="2">
    <source>
        <dbReference type="EMBL" id="MCK8784776.1"/>
    </source>
</evidence>
<protein>
    <recommendedName>
        <fullName evidence="1">DUF6875 domain-containing protein</fullName>
    </recommendedName>
</protein>
<name>A0A9X1Y780_9PROT</name>
<comment type="caution">
    <text evidence="2">The sequence shown here is derived from an EMBL/GenBank/DDBJ whole genome shotgun (WGS) entry which is preliminary data.</text>
</comment>
<dbReference type="Pfam" id="PF21780">
    <property type="entry name" value="DUF6875"/>
    <property type="match status" value="1"/>
</dbReference>